<evidence type="ECO:0000313" key="2">
    <source>
        <dbReference type="EMBL" id="UNI14252.1"/>
    </source>
</evidence>
<keyword evidence="3" id="KW-1185">Reference proteome</keyword>
<accession>A0A9Q8V6X0</accession>
<sequence length="186" mass="20411">MHGCMDSHQPSAATDEACMDPAIPPRLRPALRADKGPRTLMVDPVHNGGPPSIARRRYVLGRRMFSSCGCVGRTSSRPWAWSHASAPALGDPCCPMQRCCVAPLRDLACRPRLTHTNNGTQHKLNLVPSMRRTAAFLRCLGYVLGRLSARHTDELVRRTNGISCRSLFSAQGLAWLFCSVTNRCAS</sequence>
<reference evidence="2" key="1">
    <citation type="submission" date="2021-11" db="EMBL/GenBank/DDBJ databases">
        <title>Purpureocillium_takamizusanense_genome.</title>
        <authorList>
            <person name="Nguyen N.-H."/>
        </authorList>
    </citation>
    <scope>NUCLEOTIDE SEQUENCE</scope>
    <source>
        <strain evidence="2">PT3</strain>
    </source>
</reference>
<evidence type="ECO:0000256" key="1">
    <source>
        <dbReference type="SAM" id="MobiDB-lite"/>
    </source>
</evidence>
<protein>
    <submittedName>
        <fullName evidence="2">Uncharacterized protein</fullName>
    </submittedName>
</protein>
<dbReference type="KEGG" id="ptkz:JDV02_010831"/>
<dbReference type="RefSeq" id="XP_047837733.1">
    <property type="nucleotide sequence ID" value="XM_047992568.1"/>
</dbReference>
<gene>
    <name evidence="2" type="ORF">JDV02_010831</name>
</gene>
<name>A0A9Q8V6X0_9HYPO</name>
<organism evidence="2 3">
    <name type="scientific">Purpureocillium takamizusanense</name>
    <dbReference type="NCBI Taxonomy" id="2060973"/>
    <lineage>
        <taxon>Eukaryota</taxon>
        <taxon>Fungi</taxon>
        <taxon>Dikarya</taxon>
        <taxon>Ascomycota</taxon>
        <taxon>Pezizomycotina</taxon>
        <taxon>Sordariomycetes</taxon>
        <taxon>Hypocreomycetidae</taxon>
        <taxon>Hypocreales</taxon>
        <taxon>Ophiocordycipitaceae</taxon>
        <taxon>Purpureocillium</taxon>
    </lineage>
</organism>
<proteinExistence type="predicted"/>
<dbReference type="EMBL" id="CP086354">
    <property type="protein sequence ID" value="UNI14252.1"/>
    <property type="molecule type" value="Genomic_DNA"/>
</dbReference>
<dbReference type="Proteomes" id="UP000829364">
    <property type="component" value="Chromosome 1"/>
</dbReference>
<evidence type="ECO:0000313" key="3">
    <source>
        <dbReference type="Proteomes" id="UP000829364"/>
    </source>
</evidence>
<dbReference type="GeneID" id="72072748"/>
<feature type="region of interest" description="Disordered" evidence="1">
    <location>
        <begin position="1"/>
        <end position="48"/>
    </location>
</feature>
<dbReference type="AlphaFoldDB" id="A0A9Q8V6X0"/>